<comment type="caution">
    <text evidence="2">The sequence shown here is derived from an EMBL/GenBank/DDBJ whole genome shotgun (WGS) entry which is preliminary data.</text>
</comment>
<sequence>AVSNKPSASASAVIDLTSSSRSNPHIDLNASSLAGASSTNDPRQTSSHGEDDYIESVDLTEVNDDYALAKTLANQ</sequence>
<evidence type="ECO:0000313" key="2">
    <source>
        <dbReference type="EMBL" id="KFX41400.1"/>
    </source>
</evidence>
<feature type="compositionally biased region" description="Polar residues" evidence="1">
    <location>
        <begin position="1"/>
        <end position="47"/>
    </location>
</feature>
<feature type="region of interest" description="Disordered" evidence="1">
    <location>
        <begin position="1"/>
        <end position="58"/>
    </location>
</feature>
<accession>A0A093UNA0</accession>
<dbReference type="AlphaFoldDB" id="A0A093UNA0"/>
<reference evidence="2" key="1">
    <citation type="journal article" date="2014" name="PLoS Genet.">
        <title>Signature Gene Expression Reveals Novel Clues to the Molecular Mechanisms of Dimorphic Transition in Penicillium marneffei.</title>
        <authorList>
            <person name="Yang E."/>
            <person name="Wang G."/>
            <person name="Cai J."/>
            <person name="Woo P.C."/>
            <person name="Lau S.K."/>
            <person name="Yuen K.-Y."/>
            <person name="Chow W.-N."/>
            <person name="Lin X."/>
        </authorList>
    </citation>
    <scope>NUCLEOTIDE SEQUENCE [LARGE SCALE GENOMIC DNA]</scope>
    <source>
        <strain evidence="2">PM1</strain>
    </source>
</reference>
<feature type="non-terminal residue" evidence="2">
    <location>
        <position position="1"/>
    </location>
</feature>
<dbReference type="EMBL" id="JPOX01000060">
    <property type="protein sequence ID" value="KFX41400.1"/>
    <property type="molecule type" value="Genomic_DNA"/>
</dbReference>
<name>A0A093UNA0_TALMA</name>
<organism evidence="2">
    <name type="scientific">Talaromyces marneffei PM1</name>
    <dbReference type="NCBI Taxonomy" id="1077442"/>
    <lineage>
        <taxon>Eukaryota</taxon>
        <taxon>Fungi</taxon>
        <taxon>Dikarya</taxon>
        <taxon>Ascomycota</taxon>
        <taxon>Pezizomycotina</taxon>
        <taxon>Eurotiomycetes</taxon>
        <taxon>Eurotiomycetidae</taxon>
        <taxon>Eurotiales</taxon>
        <taxon>Trichocomaceae</taxon>
        <taxon>Talaromyces</taxon>
        <taxon>Talaromyces sect. Talaromyces</taxon>
    </lineage>
</organism>
<proteinExistence type="predicted"/>
<protein>
    <submittedName>
        <fullName evidence="2">Uncharacterized protein</fullName>
    </submittedName>
</protein>
<dbReference type="HOGENOM" id="CLU_2741761_0_0_1"/>
<evidence type="ECO:0000256" key="1">
    <source>
        <dbReference type="SAM" id="MobiDB-lite"/>
    </source>
</evidence>
<gene>
    <name evidence="2" type="ORF">GQ26_0600070</name>
</gene>